<evidence type="ECO:0000256" key="1">
    <source>
        <dbReference type="SAM" id="MobiDB-lite"/>
    </source>
</evidence>
<proteinExistence type="predicted"/>
<name>A0A1G5S5G5_PSEXY</name>
<dbReference type="InterPro" id="IPR009739">
    <property type="entry name" value="LprI-like_N"/>
</dbReference>
<evidence type="ECO:0000313" key="5">
    <source>
        <dbReference type="Proteomes" id="UP000199428"/>
    </source>
</evidence>
<feature type="domain" description="Lysozyme inhibitor LprI-like N-terminal" evidence="3">
    <location>
        <begin position="103"/>
        <end position="191"/>
    </location>
</feature>
<dbReference type="PANTHER" id="PTHR39176:SF1">
    <property type="entry name" value="PERIPLASMIC PROTEIN"/>
    <property type="match status" value="1"/>
</dbReference>
<dbReference type="Pfam" id="PF07007">
    <property type="entry name" value="LprI"/>
    <property type="match status" value="1"/>
</dbReference>
<dbReference type="Proteomes" id="UP000199428">
    <property type="component" value="Unassembled WGS sequence"/>
</dbReference>
<accession>A0A1G5S5G5</accession>
<dbReference type="PROSITE" id="PS51257">
    <property type="entry name" value="PROKAR_LIPOPROTEIN"/>
    <property type="match status" value="1"/>
</dbReference>
<evidence type="ECO:0000313" key="4">
    <source>
        <dbReference type="EMBL" id="SCZ81563.1"/>
    </source>
</evidence>
<keyword evidence="2" id="KW-0732">Signal</keyword>
<reference evidence="4 5" key="1">
    <citation type="submission" date="2016-10" db="EMBL/GenBank/DDBJ databases">
        <authorList>
            <person name="de Groot N.N."/>
        </authorList>
    </citation>
    <scope>NUCLEOTIDE SEQUENCE [LARGE SCALE GENOMIC DNA]</scope>
    <source>
        <strain evidence="4 5">DSM 10317</strain>
    </source>
</reference>
<feature type="chain" id="PRO_5011454754" description="Lysozyme inhibitor LprI-like N-terminal domain-containing protein" evidence="2">
    <location>
        <begin position="25"/>
        <end position="308"/>
    </location>
</feature>
<feature type="region of interest" description="Disordered" evidence="1">
    <location>
        <begin position="30"/>
        <end position="58"/>
    </location>
</feature>
<feature type="signal peptide" evidence="2">
    <location>
        <begin position="1"/>
        <end position="24"/>
    </location>
</feature>
<sequence length="308" mass="34873">MKKFICYGLIFTLLIMTGCTIKHAENTTASHSKFTQDDSDDASTTFEESNGEPKGTTSEIDFFKDYTSDIETEVYAAINASSTLQEEIEMVQKVSDKYTEWAKQAMSQTEMNMSSEWFYTIWDTELNSLWSRFIETADEDTKAKVLSAQRYWVSIKDEIVLETLGPSDTGGSIYPCLEYGLLEEMTLNRCNIIANELAKITGEDFQMPKRSLYGTYIDNQGTNEVYSYLSTQPGWMHDNEAKISIYRLATLEGTFIEKGNNELDFSTNDGDIKGIIRLNDWNGASFEITASSNSLLSVGEKFEFNFAL</sequence>
<dbReference type="Gene3D" id="1.20.1270.180">
    <property type="match status" value="1"/>
</dbReference>
<evidence type="ECO:0000256" key="2">
    <source>
        <dbReference type="SAM" id="SignalP"/>
    </source>
</evidence>
<dbReference type="PANTHER" id="PTHR39176">
    <property type="entry name" value="PERIPLASMIC PROTEIN-RELATED"/>
    <property type="match status" value="1"/>
</dbReference>
<dbReference type="EMBL" id="FMWK01000023">
    <property type="protein sequence ID" value="SCZ81563.1"/>
    <property type="molecule type" value="Genomic_DNA"/>
</dbReference>
<protein>
    <recommendedName>
        <fullName evidence="3">Lysozyme inhibitor LprI-like N-terminal domain-containing protein</fullName>
    </recommendedName>
</protein>
<dbReference type="RefSeq" id="WP_090164307.1">
    <property type="nucleotide sequence ID" value="NZ_FMWK01000023.1"/>
</dbReference>
<organism evidence="4 5">
    <name type="scientific">Pseudobutyrivibrio xylanivorans</name>
    <dbReference type="NCBI Taxonomy" id="185007"/>
    <lineage>
        <taxon>Bacteria</taxon>
        <taxon>Bacillati</taxon>
        <taxon>Bacillota</taxon>
        <taxon>Clostridia</taxon>
        <taxon>Lachnospirales</taxon>
        <taxon>Lachnospiraceae</taxon>
        <taxon>Pseudobutyrivibrio</taxon>
    </lineage>
</organism>
<dbReference type="AlphaFoldDB" id="A0A1G5S5G5"/>
<gene>
    <name evidence="4" type="ORF">SAMN02910350_02876</name>
</gene>
<evidence type="ECO:0000259" key="3">
    <source>
        <dbReference type="Pfam" id="PF07007"/>
    </source>
</evidence>